<dbReference type="Proteomes" id="UP001365846">
    <property type="component" value="Unassembled WGS sequence"/>
</dbReference>
<dbReference type="EMBL" id="JBBKZU010000010">
    <property type="protein sequence ID" value="MEJ8813758.1"/>
    <property type="molecule type" value="Genomic_DNA"/>
</dbReference>
<comment type="caution">
    <text evidence="1">The sequence shown here is derived from an EMBL/GenBank/DDBJ whole genome shotgun (WGS) entry which is preliminary data.</text>
</comment>
<name>A0ABU8VJC5_9BURK</name>
<gene>
    <name evidence="1" type="ORF">WKW77_21910</name>
</gene>
<accession>A0ABU8VJC5</accession>
<evidence type="ECO:0000313" key="1">
    <source>
        <dbReference type="EMBL" id="MEJ8813758.1"/>
    </source>
</evidence>
<dbReference type="RefSeq" id="WP_340358994.1">
    <property type="nucleotide sequence ID" value="NZ_JBBKZU010000010.1"/>
</dbReference>
<proteinExistence type="predicted"/>
<organism evidence="1 2">
    <name type="scientific">Variovorax ureilyticus</name>
    <dbReference type="NCBI Taxonomy" id="1836198"/>
    <lineage>
        <taxon>Bacteria</taxon>
        <taxon>Pseudomonadati</taxon>
        <taxon>Pseudomonadota</taxon>
        <taxon>Betaproteobacteria</taxon>
        <taxon>Burkholderiales</taxon>
        <taxon>Comamonadaceae</taxon>
        <taxon>Variovorax</taxon>
    </lineage>
</organism>
<keyword evidence="2" id="KW-1185">Reference proteome</keyword>
<reference evidence="1 2" key="1">
    <citation type="submission" date="2024-03" db="EMBL/GenBank/DDBJ databases">
        <title>Novel species of the genus Variovorax.</title>
        <authorList>
            <person name="Liu Q."/>
            <person name="Xin Y.-H."/>
        </authorList>
    </citation>
    <scope>NUCLEOTIDE SEQUENCE [LARGE SCALE GENOMIC DNA]</scope>
    <source>
        <strain evidence="1 2">KACC 18899</strain>
    </source>
</reference>
<sequence>MQILWSYVAFGVLMLMAAVTVAGGEAAAAELKLAEAATRAAVAGAVCLLSGPEAALSSASAAMGVD</sequence>
<protein>
    <submittedName>
        <fullName evidence="1">Uncharacterized protein</fullName>
    </submittedName>
</protein>
<evidence type="ECO:0000313" key="2">
    <source>
        <dbReference type="Proteomes" id="UP001365846"/>
    </source>
</evidence>